<feature type="transmembrane region" description="Helical" evidence="1">
    <location>
        <begin position="634"/>
        <end position="654"/>
    </location>
</feature>
<organism evidence="2">
    <name type="scientific">Cyclophora tenuis</name>
    <name type="common">Marine diatom</name>
    <dbReference type="NCBI Taxonomy" id="216820"/>
    <lineage>
        <taxon>Eukaryota</taxon>
        <taxon>Sar</taxon>
        <taxon>Stramenopiles</taxon>
        <taxon>Ochrophyta</taxon>
        <taxon>Bacillariophyta</taxon>
        <taxon>Fragilariophyceae</taxon>
        <taxon>Fragilariophycidae</taxon>
        <taxon>Cyclophorales</taxon>
        <taxon>Cyclophoraceae</taxon>
        <taxon>Cyclophora</taxon>
    </lineage>
</organism>
<protein>
    <recommendedName>
        <fullName evidence="3">CSC1/OSCA1-like cytosolic domain-containing protein</fullName>
    </recommendedName>
</protein>
<reference evidence="2" key="1">
    <citation type="submission" date="2021-01" db="EMBL/GenBank/DDBJ databases">
        <authorList>
            <person name="Corre E."/>
            <person name="Pelletier E."/>
            <person name="Niang G."/>
            <person name="Scheremetjew M."/>
            <person name="Finn R."/>
            <person name="Kale V."/>
            <person name="Holt S."/>
            <person name="Cochrane G."/>
            <person name="Meng A."/>
            <person name="Brown T."/>
            <person name="Cohen L."/>
        </authorList>
    </citation>
    <scope>NUCLEOTIDE SEQUENCE</scope>
    <source>
        <strain evidence="2">ECT3854</strain>
    </source>
</reference>
<feature type="transmembrane region" description="Helical" evidence="1">
    <location>
        <begin position="387"/>
        <end position="407"/>
    </location>
</feature>
<sequence length="761" mass="86228">MLAILTLLAGLISIPNMIFFNSTDYSKNRQAGAPWALQGSAVCTDTEWVACPTCNRNDWKSPRVRTTKNRFATTTIDGQELRFILRNNCTISFNEGLVSFVVLVFVVVCIWAIGEVSKRREVRFDEALQTATDYSIEVQNPPLDANDPDEWKAFFEQFGGHCTVVTIALDNEALIRALLERRTLMRQIEYALKPGVHFDPNNLPEMAKQCIPVASWKKMLLFKKDGNQMYARILELENIAREWTKKEVLVSNVFVSLETEAAQRAALEALGIPLVELWRGAPNMPKEHKFRGEVILSTREPAEPSTIRWQDLDVSFTKTVVQTTISYIVTFGFIILGVFAIYFAGLRSSLASALTIKIISIVTPLVATQINNRFETRSTEGGRQASLYIKMTLIRWVHSAITTAIILPFDDTVEEMQGLIHTVYAIFITEMVTSPIIAILDISSTVKKHYFAPRAPDQKRMNVNFQGTFYEMSERYTDMTKIIFLTLFYADIWPIGFFFAAVTLVIHYWSDKFRLLRSWARAPEIGSEIAEFSRVYFFSACLVAYAVMQSYRYAGYPFDNVCDAGTPVGGTYVGNYTASTWHGVNITVTIDSNDTNHFFCSQDMMRYRNPRVYPPTSNKQPAGFEWMSSDQADAAGLLGWGSVGVLAVVVLVYFKGFFMSVVRILFIDSYQSSGKEGNEDFTQVRDIQAYVPQVSHPSLQYPVVASEIDDFPSRFIGWHDPAYPHPHPRHSLIDDLPDLDEHNRGVPIFSTVKYYEPPAKE</sequence>
<feature type="transmembrane region" description="Helical" evidence="1">
    <location>
        <begin position="482"/>
        <end position="509"/>
    </location>
</feature>
<dbReference type="GO" id="GO:0005227">
    <property type="term" value="F:calcium-activated cation channel activity"/>
    <property type="evidence" value="ECO:0007669"/>
    <property type="project" value="InterPro"/>
</dbReference>
<dbReference type="EMBL" id="HBFW01009851">
    <property type="protein sequence ID" value="CAD8935334.1"/>
    <property type="molecule type" value="Transcribed_RNA"/>
</dbReference>
<gene>
    <name evidence="2" type="ORF">CTEN0397_LOCUS6368</name>
</gene>
<dbReference type="InterPro" id="IPR045122">
    <property type="entry name" value="Csc1-like"/>
</dbReference>
<feature type="transmembrane region" description="Helical" evidence="1">
    <location>
        <begin position="96"/>
        <end position="114"/>
    </location>
</feature>
<evidence type="ECO:0000313" key="2">
    <source>
        <dbReference type="EMBL" id="CAD8935334.1"/>
    </source>
</evidence>
<name>A0A7S1GL05_CYCTE</name>
<feature type="transmembrane region" description="Helical" evidence="1">
    <location>
        <begin position="419"/>
        <end position="440"/>
    </location>
</feature>
<evidence type="ECO:0008006" key="3">
    <source>
        <dbReference type="Google" id="ProtNLM"/>
    </source>
</evidence>
<keyword evidence="1" id="KW-0812">Transmembrane</keyword>
<dbReference type="PANTHER" id="PTHR13018">
    <property type="entry name" value="PROBABLE MEMBRANE PROTEIN DUF221-RELATED"/>
    <property type="match status" value="1"/>
</dbReference>
<feature type="transmembrane region" description="Helical" evidence="1">
    <location>
        <begin position="325"/>
        <end position="344"/>
    </location>
</feature>
<dbReference type="AlphaFoldDB" id="A0A7S1GL05"/>
<evidence type="ECO:0000256" key="1">
    <source>
        <dbReference type="SAM" id="Phobius"/>
    </source>
</evidence>
<dbReference type="GO" id="GO:0005886">
    <property type="term" value="C:plasma membrane"/>
    <property type="evidence" value="ECO:0007669"/>
    <property type="project" value="TreeGrafter"/>
</dbReference>
<dbReference type="PANTHER" id="PTHR13018:SF5">
    <property type="entry name" value="RE44586P"/>
    <property type="match status" value="1"/>
</dbReference>
<keyword evidence="1" id="KW-1133">Transmembrane helix</keyword>
<keyword evidence="1" id="KW-0472">Membrane</keyword>
<accession>A0A7S1GL05</accession>
<proteinExistence type="predicted"/>